<proteinExistence type="predicted"/>
<comment type="cofactor">
    <cofactor evidence="1">
        <name>Mg(2+)</name>
        <dbReference type="ChEBI" id="CHEBI:18420"/>
    </cofactor>
</comment>
<organism evidence="3 4">
    <name type="scientific">Rhizoclosmatium globosum</name>
    <dbReference type="NCBI Taxonomy" id="329046"/>
    <lineage>
        <taxon>Eukaryota</taxon>
        <taxon>Fungi</taxon>
        <taxon>Fungi incertae sedis</taxon>
        <taxon>Chytridiomycota</taxon>
        <taxon>Chytridiomycota incertae sedis</taxon>
        <taxon>Chytridiomycetes</taxon>
        <taxon>Chytridiales</taxon>
        <taxon>Chytriomycetaceae</taxon>
        <taxon>Rhizoclosmatium</taxon>
    </lineage>
</organism>
<dbReference type="InterPro" id="IPR046346">
    <property type="entry name" value="Aminoacid_DH-like_N_sf"/>
</dbReference>
<evidence type="ECO:0000256" key="2">
    <source>
        <dbReference type="ARBA" id="ARBA00023002"/>
    </source>
</evidence>
<evidence type="ECO:0000313" key="4">
    <source>
        <dbReference type="Proteomes" id="UP000193642"/>
    </source>
</evidence>
<dbReference type="STRING" id="329046.A0A1Y2CP67"/>
<name>A0A1Y2CP67_9FUNG</name>
<dbReference type="GO" id="GO:0006108">
    <property type="term" value="P:malate metabolic process"/>
    <property type="evidence" value="ECO:0007669"/>
    <property type="project" value="TreeGrafter"/>
</dbReference>
<evidence type="ECO:0000313" key="3">
    <source>
        <dbReference type="EMBL" id="ORY48839.1"/>
    </source>
</evidence>
<dbReference type="OrthoDB" id="5365701at2759"/>
<dbReference type="PANTHER" id="PTHR23406">
    <property type="entry name" value="MALIC ENZYME-RELATED"/>
    <property type="match status" value="1"/>
</dbReference>
<reference evidence="3 4" key="1">
    <citation type="submission" date="2016-07" db="EMBL/GenBank/DDBJ databases">
        <title>Pervasive Adenine N6-methylation of Active Genes in Fungi.</title>
        <authorList>
            <consortium name="DOE Joint Genome Institute"/>
            <person name="Mondo S.J."/>
            <person name="Dannebaum R.O."/>
            <person name="Kuo R.C."/>
            <person name="Labutti K."/>
            <person name="Haridas S."/>
            <person name="Kuo A."/>
            <person name="Salamov A."/>
            <person name="Ahrendt S.R."/>
            <person name="Lipzen A."/>
            <person name="Sullivan W."/>
            <person name="Andreopoulos W.B."/>
            <person name="Clum A."/>
            <person name="Lindquist E."/>
            <person name="Daum C."/>
            <person name="Ramamoorthy G.K."/>
            <person name="Gryganskyi A."/>
            <person name="Culley D."/>
            <person name="Magnuson J.K."/>
            <person name="James T.Y."/>
            <person name="O'Malley M.A."/>
            <person name="Stajich J.E."/>
            <person name="Spatafora J.W."/>
            <person name="Visel A."/>
            <person name="Grigoriev I.V."/>
        </authorList>
    </citation>
    <scope>NUCLEOTIDE SEQUENCE [LARGE SCALE GENOMIC DNA]</scope>
    <source>
        <strain evidence="3 4">JEL800</strain>
    </source>
</reference>
<dbReference type="Proteomes" id="UP000193642">
    <property type="component" value="Unassembled WGS sequence"/>
</dbReference>
<dbReference type="EMBL" id="MCGO01000010">
    <property type="protein sequence ID" value="ORY48839.1"/>
    <property type="molecule type" value="Genomic_DNA"/>
</dbReference>
<keyword evidence="2" id="KW-0560">Oxidoreductase</keyword>
<dbReference type="AlphaFoldDB" id="A0A1Y2CP67"/>
<dbReference type="GO" id="GO:0004471">
    <property type="term" value="F:malate dehydrogenase (decarboxylating) (NAD+) activity"/>
    <property type="evidence" value="ECO:0007669"/>
    <property type="project" value="TreeGrafter"/>
</dbReference>
<dbReference type="Gene3D" id="1.20.1370.30">
    <property type="match status" value="1"/>
</dbReference>
<dbReference type="SUPFAM" id="SSF53223">
    <property type="entry name" value="Aminoacid dehydrogenase-like, N-terminal domain"/>
    <property type="match status" value="1"/>
</dbReference>
<dbReference type="PANTHER" id="PTHR23406:SF32">
    <property type="entry name" value="NADP-DEPENDENT MALIC ENZYME"/>
    <property type="match status" value="1"/>
</dbReference>
<comment type="caution">
    <text evidence="3">The sequence shown here is derived from an EMBL/GenBank/DDBJ whole genome shotgun (WGS) entry which is preliminary data.</text>
</comment>
<keyword evidence="4" id="KW-1185">Reference proteome</keyword>
<dbReference type="GO" id="GO:0005739">
    <property type="term" value="C:mitochondrion"/>
    <property type="evidence" value="ECO:0007669"/>
    <property type="project" value="TreeGrafter"/>
</dbReference>
<accession>A0A1Y2CP67</accession>
<sequence>MNPQTVLTSVSEKLSTLYDSVKSAVVHQEQGSELIRDPHHSQGTGFSSDVRKQLHLQGLIPPAVETLDTQVARVIARINALSSNPLEQYTYLDRIVVKTRTCFIRLSWDI</sequence>
<gene>
    <name evidence="3" type="ORF">BCR33DRAFT_11950</name>
</gene>
<evidence type="ECO:0000256" key="1">
    <source>
        <dbReference type="ARBA" id="ARBA00001946"/>
    </source>
</evidence>
<protein>
    <submittedName>
        <fullName evidence="3">Uncharacterized protein</fullName>
    </submittedName>
</protein>